<keyword evidence="1" id="KW-0472">Membrane</keyword>
<dbReference type="Proteomes" id="UP000055854">
    <property type="component" value="Unassembled WGS sequence"/>
</dbReference>
<keyword evidence="1" id="KW-1133">Transmembrane helix</keyword>
<dbReference type="GeneID" id="66887736"/>
<dbReference type="EMBL" id="LNTA01000090">
    <property type="protein sequence ID" value="KWV14585.1"/>
    <property type="molecule type" value="Genomic_DNA"/>
</dbReference>
<dbReference type="Pfam" id="PF09867">
    <property type="entry name" value="TagF_N"/>
    <property type="match status" value="1"/>
</dbReference>
<gene>
    <name evidence="2" type="ORF">ATB53_13320</name>
</gene>
<reference evidence="2 3" key="1">
    <citation type="submission" date="2015-11" db="EMBL/GenBank/DDBJ databases">
        <title>Long Read and Single Molecule DNA Sequencing Simplifies Genome Assembly and TAL Effector Gene Analysis of Xanthomonas translucens.</title>
        <authorList>
            <person name="Peng Z."/>
            <person name="Hu Y."/>
            <person name="Xie J."/>
            <person name="Potnis N."/>
            <person name="Akhunova A."/>
            <person name="Jones J."/>
            <person name="Liu Z."/>
            <person name="White F."/>
            <person name="Liu S."/>
        </authorList>
    </citation>
    <scope>NUCLEOTIDE SEQUENCE [LARGE SCALE GENOMIC DNA]</scope>
    <source>
        <strain evidence="2 3">B1</strain>
    </source>
</reference>
<protein>
    <recommendedName>
        <fullName evidence="4">Type VI secretion system protein ImpM</fullName>
    </recommendedName>
</protein>
<organism evidence="2 3">
    <name type="scientific">Xanthomonas campestris pv. translucens</name>
    <dbReference type="NCBI Taxonomy" id="343"/>
    <lineage>
        <taxon>Bacteria</taxon>
        <taxon>Pseudomonadati</taxon>
        <taxon>Pseudomonadota</taxon>
        <taxon>Gammaproteobacteria</taxon>
        <taxon>Lysobacterales</taxon>
        <taxon>Lysobacteraceae</taxon>
        <taxon>Xanthomonas</taxon>
        <taxon>Xanthomonas translucens group</taxon>
    </lineage>
</organism>
<keyword evidence="1" id="KW-0812">Transmembrane</keyword>
<dbReference type="InterPro" id="IPR017748">
    <property type="entry name" value="TagF"/>
</dbReference>
<dbReference type="AlphaFoldDB" id="A0A109HL52"/>
<comment type="caution">
    <text evidence="2">The sequence shown here is derived from an EMBL/GenBank/DDBJ whole genome shotgun (WGS) entry which is preliminary data.</text>
</comment>
<proteinExistence type="predicted"/>
<accession>A0A109HL52</accession>
<evidence type="ECO:0000313" key="2">
    <source>
        <dbReference type="EMBL" id="KWV14585.1"/>
    </source>
</evidence>
<dbReference type="InterPro" id="IPR038225">
    <property type="entry name" value="TagF_sf"/>
</dbReference>
<sequence length="187" mass="19741">MTSVLAHPGFHGKLPCAGDFVQRRLPATFVAPWDATMQRLQWQVRDQAPAAPVWNFVLAPGLCGACAWAGALVASRDRVGRRFPMTIAAALPVGARHPPWLAAAAALLESASAIDDVDSFDRACQALAATATVPNAQWPPPLRAGALWWSSRDHGHSGVWVATDGLPGPQQAAMLLGQGEAASEPVR</sequence>
<dbReference type="NCBIfam" id="TIGR03373">
    <property type="entry name" value="VI_minor_4"/>
    <property type="match status" value="1"/>
</dbReference>
<evidence type="ECO:0000256" key="1">
    <source>
        <dbReference type="SAM" id="Phobius"/>
    </source>
</evidence>
<dbReference type="OrthoDB" id="9801841at2"/>
<dbReference type="Gene3D" id="3.40.1730.10">
    <property type="entry name" value="pa0076 domain"/>
    <property type="match status" value="1"/>
</dbReference>
<evidence type="ECO:0008006" key="4">
    <source>
        <dbReference type="Google" id="ProtNLM"/>
    </source>
</evidence>
<evidence type="ECO:0000313" key="3">
    <source>
        <dbReference type="Proteomes" id="UP000055854"/>
    </source>
</evidence>
<feature type="transmembrane region" description="Helical" evidence="1">
    <location>
        <begin position="53"/>
        <end position="75"/>
    </location>
</feature>
<dbReference type="RefSeq" id="WP_003467711.1">
    <property type="nucleotide sequence ID" value="NZ_CP089999.1"/>
</dbReference>
<name>A0A109HL52_XANCT</name>